<comment type="caution">
    <text evidence="3">The sequence shown here is derived from an EMBL/GenBank/DDBJ whole genome shotgun (WGS) entry which is preliminary data.</text>
</comment>
<dbReference type="GO" id="GO:0050313">
    <property type="term" value="F:sulfur dioxygenase activity"/>
    <property type="evidence" value="ECO:0007669"/>
    <property type="project" value="InterPro"/>
</dbReference>
<keyword evidence="3" id="KW-0378">Hydrolase</keyword>
<dbReference type="GO" id="GO:0070813">
    <property type="term" value="P:hydrogen sulfide metabolic process"/>
    <property type="evidence" value="ECO:0007669"/>
    <property type="project" value="TreeGrafter"/>
</dbReference>
<evidence type="ECO:0000256" key="1">
    <source>
        <dbReference type="ARBA" id="ARBA00022723"/>
    </source>
</evidence>
<dbReference type="GO" id="GO:0016787">
    <property type="term" value="F:hydrolase activity"/>
    <property type="evidence" value="ECO:0007669"/>
    <property type="project" value="UniProtKB-KW"/>
</dbReference>
<dbReference type="Gene3D" id="3.60.15.10">
    <property type="entry name" value="Ribonuclease Z/Hydroxyacylglutathione hydrolase-like"/>
    <property type="match status" value="1"/>
</dbReference>
<dbReference type="InterPro" id="IPR036866">
    <property type="entry name" value="RibonucZ/Hydroxyglut_hydro"/>
</dbReference>
<keyword evidence="1" id="KW-0479">Metal-binding</keyword>
<dbReference type="EMBL" id="WPHG01000006">
    <property type="protein sequence ID" value="MVA99532.1"/>
    <property type="molecule type" value="Genomic_DNA"/>
</dbReference>
<protein>
    <submittedName>
        <fullName evidence="3">MBL fold metallo-hydrolase</fullName>
    </submittedName>
</protein>
<proteinExistence type="predicted"/>
<keyword evidence="4" id="KW-1185">Reference proteome</keyword>
<feature type="domain" description="Metallo-beta-lactamase" evidence="2">
    <location>
        <begin position="26"/>
        <end position="216"/>
    </location>
</feature>
<dbReference type="CDD" id="cd07724">
    <property type="entry name" value="POD-like_MBL-fold"/>
    <property type="match status" value="1"/>
</dbReference>
<dbReference type="GO" id="GO:0006749">
    <property type="term" value="P:glutathione metabolic process"/>
    <property type="evidence" value="ECO:0007669"/>
    <property type="project" value="InterPro"/>
</dbReference>
<dbReference type="GO" id="GO:0046872">
    <property type="term" value="F:metal ion binding"/>
    <property type="evidence" value="ECO:0007669"/>
    <property type="project" value="UniProtKB-KW"/>
</dbReference>
<evidence type="ECO:0000259" key="2">
    <source>
        <dbReference type="SMART" id="SM00849"/>
    </source>
</evidence>
<dbReference type="RefSeq" id="WP_156714816.1">
    <property type="nucleotide sequence ID" value="NZ_WPHG01000006.1"/>
</dbReference>
<dbReference type="InterPro" id="IPR051682">
    <property type="entry name" value="Mito_Persulfide_Diox"/>
</dbReference>
<dbReference type="Pfam" id="PF00753">
    <property type="entry name" value="Lactamase_B"/>
    <property type="match status" value="1"/>
</dbReference>
<dbReference type="AlphaFoldDB" id="A0A844QJ13"/>
<sequence length="298" mass="32796">MTSPLPFTPDLSVKPEVAAFFDDATNTVSYVVKDPSSKACAVVDSVMDIDYAAGRITYDHADQIIDHIRKNGLAVEWIIETHVHADHLSAAPYIQEKLGGKLGIGDKITVVQDTFGKVFNEGTEFQRDGSQFDRLFRDGDSYTIGSMTAYAMHTPGHTPACMTHVIGDAAFVGDTLFMPDGGSARADFPGGDARELYRSIKRVLALPGETRLFICHDYGPNGRDIKWETTVAEERSHNIHVRDGVSEDEFVSMREARDATLDMPKLIIPSLQVNMRAGHLPPKEEDGKTYLKVPVNGL</sequence>
<organism evidence="3 4">
    <name type="scientific">Nitratireductor arenosus</name>
    <dbReference type="NCBI Taxonomy" id="2682096"/>
    <lineage>
        <taxon>Bacteria</taxon>
        <taxon>Pseudomonadati</taxon>
        <taxon>Pseudomonadota</taxon>
        <taxon>Alphaproteobacteria</taxon>
        <taxon>Hyphomicrobiales</taxon>
        <taxon>Phyllobacteriaceae</taxon>
        <taxon>Nitratireductor</taxon>
    </lineage>
</organism>
<dbReference type="SUPFAM" id="SSF56281">
    <property type="entry name" value="Metallo-hydrolase/oxidoreductase"/>
    <property type="match status" value="1"/>
</dbReference>
<accession>A0A844QJ13</accession>
<dbReference type="PANTHER" id="PTHR43084:SF1">
    <property type="entry name" value="PERSULFIDE DIOXYGENASE ETHE1, MITOCHONDRIAL"/>
    <property type="match status" value="1"/>
</dbReference>
<dbReference type="InterPro" id="IPR001279">
    <property type="entry name" value="Metallo-B-lactamas"/>
</dbReference>
<gene>
    <name evidence="3" type="ORF">GN330_19980</name>
</gene>
<dbReference type="PANTHER" id="PTHR43084">
    <property type="entry name" value="PERSULFIDE DIOXYGENASE ETHE1"/>
    <property type="match status" value="1"/>
</dbReference>
<evidence type="ECO:0000313" key="3">
    <source>
        <dbReference type="EMBL" id="MVA99532.1"/>
    </source>
</evidence>
<dbReference type="SMART" id="SM00849">
    <property type="entry name" value="Lactamase_B"/>
    <property type="match status" value="1"/>
</dbReference>
<name>A0A844QJ13_9HYPH</name>
<reference evidence="3 4" key="1">
    <citation type="submission" date="2019-12" db="EMBL/GenBank/DDBJ databases">
        <title>Nitratireductor arenosus sp. nov., Isolated from sea sand, Jeju island, South Korea.</title>
        <authorList>
            <person name="Kim W."/>
        </authorList>
    </citation>
    <scope>NUCLEOTIDE SEQUENCE [LARGE SCALE GENOMIC DNA]</scope>
    <source>
        <strain evidence="3 4">CAU 1489</strain>
    </source>
</reference>
<dbReference type="Proteomes" id="UP000463224">
    <property type="component" value="Unassembled WGS sequence"/>
</dbReference>
<evidence type="ECO:0000313" key="4">
    <source>
        <dbReference type="Proteomes" id="UP000463224"/>
    </source>
</evidence>
<dbReference type="InterPro" id="IPR044528">
    <property type="entry name" value="POD-like_MBL-fold"/>
</dbReference>